<accession>A0A4Q7L513</accession>
<evidence type="ECO:0000313" key="2">
    <source>
        <dbReference type="EMBL" id="RZS44729.1"/>
    </source>
</evidence>
<dbReference type="PANTHER" id="PTHR30383">
    <property type="entry name" value="THIOESTERASE 1/PROTEASE 1/LYSOPHOSPHOLIPASE L1"/>
    <property type="match status" value="1"/>
</dbReference>
<evidence type="ECO:0000313" key="3">
    <source>
        <dbReference type="Proteomes" id="UP000294257"/>
    </source>
</evidence>
<dbReference type="Gene3D" id="3.40.50.1110">
    <property type="entry name" value="SGNH hydrolase"/>
    <property type="match status" value="1"/>
</dbReference>
<dbReference type="OrthoDB" id="9794725at2"/>
<keyword evidence="3" id="KW-1185">Reference proteome</keyword>
<dbReference type="PANTHER" id="PTHR30383:SF5">
    <property type="entry name" value="SGNH HYDROLASE-TYPE ESTERASE DOMAIN-CONTAINING PROTEIN"/>
    <property type="match status" value="1"/>
</dbReference>
<sequence>MDNTWLRYTHLEKLYGYLPGMVASAPAIFGLDRDEYQRVRATFDTRAAEAAEELLADPEFAEAVARLPFEPDQTVLAVGDSITDDLQSWAEILRHVLAKARPDDEITIVNGGLSAHTTAMILRRWPATLASTKPDWVLCALGGNDVTRVGPEPTKPQVSTAESIANLRRLREIAAHVGWWVWITPVPVTEERVAAYPSFTFGQSTWRNEDIAALTEAIHELEDPVVDLSAALDTEALSELQGEDGVHVTLAGQQRITRAVVEALT</sequence>
<comment type="caution">
    <text evidence="2">The sequence shown here is derived from an EMBL/GenBank/DDBJ whole genome shotgun (WGS) entry which is preliminary data.</text>
</comment>
<evidence type="ECO:0000259" key="1">
    <source>
        <dbReference type="Pfam" id="PF13472"/>
    </source>
</evidence>
<reference evidence="2 3" key="1">
    <citation type="submission" date="2019-02" db="EMBL/GenBank/DDBJ databases">
        <title>Genomic Encyclopedia of Type Strains, Phase IV (KMG-IV): sequencing the most valuable type-strain genomes for metagenomic binning, comparative biology and taxonomic classification.</title>
        <authorList>
            <person name="Goeker M."/>
        </authorList>
    </citation>
    <scope>NUCLEOTIDE SEQUENCE [LARGE SCALE GENOMIC DNA]</scope>
    <source>
        <strain evidence="2 3">DSM 101727</strain>
    </source>
</reference>
<protein>
    <submittedName>
        <fullName evidence="2">Acyl-CoA thioesterase-1</fullName>
    </submittedName>
</protein>
<organism evidence="2 3">
    <name type="scientific">Herbihabitans rhizosphaerae</name>
    <dbReference type="NCBI Taxonomy" id="1872711"/>
    <lineage>
        <taxon>Bacteria</taxon>
        <taxon>Bacillati</taxon>
        <taxon>Actinomycetota</taxon>
        <taxon>Actinomycetes</taxon>
        <taxon>Pseudonocardiales</taxon>
        <taxon>Pseudonocardiaceae</taxon>
        <taxon>Herbihabitans</taxon>
    </lineage>
</organism>
<proteinExistence type="predicted"/>
<dbReference type="RefSeq" id="WP_130342375.1">
    <property type="nucleotide sequence ID" value="NZ_SGWQ01000001.1"/>
</dbReference>
<name>A0A4Q7L513_9PSEU</name>
<dbReference type="InterPro" id="IPR051532">
    <property type="entry name" value="Ester_Hydrolysis_Enzymes"/>
</dbReference>
<dbReference type="InterPro" id="IPR036514">
    <property type="entry name" value="SGNH_hydro_sf"/>
</dbReference>
<gene>
    <name evidence="2" type="ORF">EV193_101606</name>
</gene>
<dbReference type="SUPFAM" id="SSF52266">
    <property type="entry name" value="SGNH hydrolase"/>
    <property type="match status" value="1"/>
</dbReference>
<feature type="domain" description="SGNH hydrolase-type esterase" evidence="1">
    <location>
        <begin position="77"/>
        <end position="255"/>
    </location>
</feature>
<dbReference type="Proteomes" id="UP000294257">
    <property type="component" value="Unassembled WGS sequence"/>
</dbReference>
<dbReference type="EMBL" id="SGWQ01000001">
    <property type="protein sequence ID" value="RZS44729.1"/>
    <property type="molecule type" value="Genomic_DNA"/>
</dbReference>
<dbReference type="Pfam" id="PF13472">
    <property type="entry name" value="Lipase_GDSL_2"/>
    <property type="match status" value="1"/>
</dbReference>
<dbReference type="InterPro" id="IPR013830">
    <property type="entry name" value="SGNH_hydro"/>
</dbReference>
<dbReference type="AlphaFoldDB" id="A0A4Q7L513"/>
<dbReference type="GO" id="GO:0004622">
    <property type="term" value="F:phosphatidylcholine lysophospholipase activity"/>
    <property type="evidence" value="ECO:0007669"/>
    <property type="project" value="TreeGrafter"/>
</dbReference>